<dbReference type="SMART" id="SM00557">
    <property type="entry name" value="IG_FLMN"/>
    <property type="match status" value="9"/>
</dbReference>
<dbReference type="SUPFAM" id="SSF81296">
    <property type="entry name" value="E set domains"/>
    <property type="match status" value="11"/>
</dbReference>
<evidence type="ECO:0000256" key="3">
    <source>
        <dbReference type="PROSITE-ProRule" id="PRU00087"/>
    </source>
</evidence>
<dbReference type="Gene3D" id="2.60.40.10">
    <property type="entry name" value="Immunoglobulins"/>
    <property type="match status" value="11"/>
</dbReference>
<comment type="caution">
    <text evidence="5">The sequence shown here is derived from an EMBL/GenBank/DDBJ whole genome shotgun (WGS) entry which is preliminary data.</text>
</comment>
<dbReference type="EMBL" id="PZQS01000014">
    <property type="protein sequence ID" value="PVD18513.1"/>
    <property type="molecule type" value="Genomic_DNA"/>
</dbReference>
<dbReference type="InterPro" id="IPR001298">
    <property type="entry name" value="Filamin/ABP280_rpt"/>
</dbReference>
<feature type="repeat" description="Filamin" evidence="3">
    <location>
        <begin position="383"/>
        <end position="469"/>
    </location>
</feature>
<sequence>MQNINEKRDPNIYEDVTEGFVTSFRTEKGLTGKPPTHPGATPQPERCSTSTRTPHLHLQLSLVLPVSRSPVRPAEEQWREKRLKEQLTIKHHGLHSTVPGTAVTSTQQLHTRPLQRLFECLINEQPVDGVVGCANLEDDGEQTPVVRSRVEEVRHFLQTSRDVLRGNKFSLNSQETVQDDDAVSARTDSNASTFASAARATPTFELVRKPSVTSQTFPLSSQHDYKIDIYSVGVIMESKITGTRFDPELFRVEAEAPSGRVVRMTGHGHYAAQFTPDEIGRWRVSMFYDNRFMDGCPIDVCDPSQVRVRDLRGGHVGKQQAFHDSDFHSTDPEERQRRAVFNTKVDYQRNTLSLVAGDWEIDYVTGGPFVVHVTDSSDILVYGMKDGTVCSSPTLIADCTKVGDGTVTADVTYNGFRFPCKVRKDRPCVYHVSFKPRGPGTYKIWISYDGVPVKGKWRYKTSSPFVQEIAELGRPVAHGDGLYRGVPGRPLTFTVDPRGNPGPVTVDIEGPSKDVPCHLQPKSDGTVEATYTPFERGQHRVDVRVEGKPVEGELTAEVRGPPGKIPVTIDARNDGKHTVVFTPREEGKHYIDVKWSGFPLTNSPFEGFATYEPEPLLAPEREIVSLRQIPLRSGPHQDLADKDIIPLKVGQPRELSFDTSLQGPGKLTGTVRGPTRQIPVAVDSRVEGRPTLVFTPEEEGKHLIHVNWNNTPLAQSPFVGFASHDPEQPPPVYLSGLAPTHQEKQLPFDATTAGPGQLTATVHGPTRPVPAAIQDHGNGRHVLHFTPEEEGKHDIHVKWNGVPIPQSPLIGYAAPAPQHGAYPGGVAPVYLLDHTPRNKRASNGDEDIIPLQVHQEKQLHFDATKAGPGHMTATVRGPTRPIPAEVHDRGDGKPTLLFTPEEKGKHDIHVKWNGIPTVQSPLIGYATPAPQNGVRPGGMAPVYLLGHMPSESPTDTKDIIPLKVQEEKELPFDTSAAGPGVLTAAVRGPSRPIPVNVRDRGDGKPKVNTTLMLTGMGLPSRSHLLSGYATRDPGHKHRPPPVYLAGHKPRNGQPVDDIDIIPLKVNQEKQLPFDATDAGPGKLTAAVKGPTRNIPVHVDDLKNGRPTLRFTPEEEGELGILDILLERKHLIDVNWNNVPVPKSPFVGYATRDPELIVPSLTPPTLMLEGYPKSLQSSRPSSIRSDREPLKVILRGRGLKEAEVDKPAVFHVDGTQATPGTPHARLDGVRTQIPVTTSPEGPQLYKCTYVPKVPGAYLLHVTWNDHPLRGSPFKVNVRAPEQPTLGRVHRPETAKPGKLVVTCTDPKGNLIPCRFLDNLDGSSSLKMTPNMPGPHIVDIQFNNQHIMGSPYIVDIKAPERHGRVRVWGPGIENGVLNNFQSNFWVDATGAGAGELRVRLMGPKVKSFRCLPREDAQGQPEREALPMLLRPCRGRHLHHLRAVVRAHVDGSPFTVLLANSDRELDMMSDIDRASSRGGAKKSNSPRDPAVHDFLY</sequence>
<proteinExistence type="inferred from homology"/>
<feature type="region of interest" description="Disordered" evidence="4">
    <location>
        <begin position="25"/>
        <end position="51"/>
    </location>
</feature>
<evidence type="ECO:0000256" key="2">
    <source>
        <dbReference type="ARBA" id="ARBA00022737"/>
    </source>
</evidence>
<accession>A0A2T7NBG9</accession>
<feature type="repeat" description="Filamin" evidence="3">
    <location>
        <begin position="1272"/>
        <end position="1354"/>
    </location>
</feature>
<feature type="repeat" description="Filamin" evidence="3">
    <location>
        <begin position="565"/>
        <end position="609"/>
    </location>
</feature>
<reference evidence="5 6" key="1">
    <citation type="submission" date="2018-04" db="EMBL/GenBank/DDBJ databases">
        <title>The genome of golden apple snail Pomacea canaliculata provides insight into stress tolerance and invasive adaptation.</title>
        <authorList>
            <person name="Liu C."/>
            <person name="Liu B."/>
            <person name="Ren Y."/>
            <person name="Zhang Y."/>
            <person name="Wang H."/>
            <person name="Li S."/>
            <person name="Jiang F."/>
            <person name="Yin L."/>
            <person name="Zhang G."/>
            <person name="Qian W."/>
            <person name="Fan W."/>
        </authorList>
    </citation>
    <scope>NUCLEOTIDE SEQUENCE [LARGE SCALE GENOMIC DNA]</scope>
    <source>
        <strain evidence="5">SZHN2017</strain>
        <tissue evidence="5">Muscle</tissue>
    </source>
</reference>
<dbReference type="OrthoDB" id="18740at2759"/>
<dbReference type="PROSITE" id="PS50194">
    <property type="entry name" value="FILAMIN_REPEAT"/>
    <property type="match status" value="12"/>
</dbReference>
<feature type="repeat" description="Filamin" evidence="3">
    <location>
        <begin position="742"/>
        <end position="813"/>
    </location>
</feature>
<feature type="repeat" description="Filamin" evidence="3">
    <location>
        <begin position="963"/>
        <end position="1015"/>
    </location>
</feature>
<feature type="repeat" description="Filamin" evidence="3">
    <location>
        <begin position="844"/>
        <end position="926"/>
    </location>
</feature>
<feature type="repeat" description="Filamin" evidence="3">
    <location>
        <begin position="1183"/>
        <end position="1276"/>
    </location>
</feature>
<feature type="repeat" description="Filamin" evidence="3">
    <location>
        <begin position="250"/>
        <end position="302"/>
    </location>
</feature>
<dbReference type="STRING" id="400727.A0A2T7NBG9"/>
<dbReference type="InterPro" id="IPR014756">
    <property type="entry name" value="Ig_E-set"/>
</dbReference>
<dbReference type="InterPro" id="IPR044801">
    <property type="entry name" value="Filamin"/>
</dbReference>
<feature type="region of interest" description="Disordered" evidence="4">
    <location>
        <begin position="1471"/>
        <end position="1493"/>
    </location>
</feature>
<feature type="repeat" description="Filamin" evidence="3">
    <location>
        <begin position="467"/>
        <end position="567"/>
    </location>
</feature>
<dbReference type="GO" id="GO:0030036">
    <property type="term" value="P:actin cytoskeleton organization"/>
    <property type="evidence" value="ECO:0007669"/>
    <property type="project" value="InterPro"/>
</dbReference>
<dbReference type="InterPro" id="IPR013783">
    <property type="entry name" value="Ig-like_fold"/>
</dbReference>
<name>A0A2T7NBG9_POMCA</name>
<evidence type="ECO:0000256" key="1">
    <source>
        <dbReference type="ARBA" id="ARBA00009238"/>
    </source>
</evidence>
<feature type="region of interest" description="Disordered" evidence="4">
    <location>
        <begin position="865"/>
        <end position="892"/>
    </location>
</feature>
<feature type="repeat" description="Filamin" evidence="3">
    <location>
        <begin position="1052"/>
        <end position="1149"/>
    </location>
</feature>
<dbReference type="GO" id="GO:0051015">
    <property type="term" value="F:actin filament binding"/>
    <property type="evidence" value="ECO:0007669"/>
    <property type="project" value="InterPro"/>
</dbReference>
<evidence type="ECO:0000313" key="5">
    <source>
        <dbReference type="EMBL" id="PVD18513.1"/>
    </source>
</evidence>
<comment type="similarity">
    <text evidence="1">Belongs to the filamin family.</text>
</comment>
<evidence type="ECO:0000256" key="4">
    <source>
        <dbReference type="SAM" id="MobiDB-lite"/>
    </source>
</evidence>
<dbReference type="Proteomes" id="UP000245119">
    <property type="component" value="Linkage Group LG14"/>
</dbReference>
<organism evidence="5 6">
    <name type="scientific">Pomacea canaliculata</name>
    <name type="common">Golden apple snail</name>
    <dbReference type="NCBI Taxonomy" id="400727"/>
    <lineage>
        <taxon>Eukaryota</taxon>
        <taxon>Metazoa</taxon>
        <taxon>Spiralia</taxon>
        <taxon>Lophotrochozoa</taxon>
        <taxon>Mollusca</taxon>
        <taxon>Gastropoda</taxon>
        <taxon>Caenogastropoda</taxon>
        <taxon>Architaenioglossa</taxon>
        <taxon>Ampullarioidea</taxon>
        <taxon>Ampullariidae</taxon>
        <taxon>Pomacea</taxon>
    </lineage>
</organism>
<evidence type="ECO:0000313" key="6">
    <source>
        <dbReference type="Proteomes" id="UP000245119"/>
    </source>
</evidence>
<dbReference type="PANTHER" id="PTHR38537:SF16">
    <property type="entry name" value="CALPONIN-HOMOLOGY (CH) DOMAIN-CONTAINING PROTEIN"/>
    <property type="match status" value="1"/>
</dbReference>
<dbReference type="Pfam" id="PF00630">
    <property type="entry name" value="Filamin"/>
    <property type="match status" value="9"/>
</dbReference>
<keyword evidence="2" id="KW-0677">Repeat</keyword>
<keyword evidence="6" id="KW-1185">Reference proteome</keyword>
<feature type="repeat" description="Filamin" evidence="3">
    <location>
        <begin position="1355"/>
        <end position="1455"/>
    </location>
</feature>
<dbReference type="PANTHER" id="PTHR38537">
    <property type="entry name" value="JITTERBUG, ISOFORM N"/>
    <property type="match status" value="1"/>
</dbReference>
<feature type="repeat" description="Filamin" evidence="3">
    <location>
        <begin position="634"/>
        <end position="722"/>
    </location>
</feature>
<gene>
    <name evidence="5" type="ORF">C0Q70_21062</name>
</gene>
<feature type="region of interest" description="Disordered" evidence="4">
    <location>
        <begin position="973"/>
        <end position="1006"/>
    </location>
</feature>
<protein>
    <submittedName>
        <fullName evidence="5">Uncharacterized protein</fullName>
    </submittedName>
</protein>
<dbReference type="InterPro" id="IPR017868">
    <property type="entry name" value="Filamin/ABP280_repeat-like"/>
</dbReference>